<dbReference type="SMART" id="SM00079">
    <property type="entry name" value="PBPe"/>
    <property type="match status" value="1"/>
</dbReference>
<evidence type="ECO:0000256" key="10">
    <source>
        <dbReference type="ARBA" id="ARBA00023303"/>
    </source>
</evidence>
<keyword evidence="6 12" id="KW-0472">Membrane</keyword>
<dbReference type="eggNOG" id="KOG1052">
    <property type="taxonomic scope" value="Eukaryota"/>
</dbReference>
<organism evidence="14 15">
    <name type="scientific">Ornithorhynchus anatinus</name>
    <name type="common">Duckbill platypus</name>
    <dbReference type="NCBI Taxonomy" id="9258"/>
    <lineage>
        <taxon>Eukaryota</taxon>
        <taxon>Metazoa</taxon>
        <taxon>Chordata</taxon>
        <taxon>Craniata</taxon>
        <taxon>Vertebrata</taxon>
        <taxon>Euteleostomi</taxon>
        <taxon>Mammalia</taxon>
        <taxon>Monotremata</taxon>
        <taxon>Ornithorhynchidae</taxon>
        <taxon>Ornithorhynchus</taxon>
    </lineage>
</organism>
<dbReference type="Pfam" id="PF00060">
    <property type="entry name" value="Lig_chan"/>
    <property type="match status" value="1"/>
</dbReference>
<proteinExistence type="predicted"/>
<dbReference type="Ensembl" id="ENSOANT00000011163.3">
    <property type="protein sequence ID" value="ENSOANP00000011161.2"/>
    <property type="gene ID" value="ENSOANG00000007006.3"/>
</dbReference>
<keyword evidence="2" id="KW-0813">Transport</keyword>
<dbReference type="GO" id="GO:0016020">
    <property type="term" value="C:membrane"/>
    <property type="evidence" value="ECO:0007669"/>
    <property type="project" value="UniProtKB-SubCell"/>
</dbReference>
<dbReference type="InParanoid" id="F7CX32"/>
<dbReference type="GO" id="GO:0015276">
    <property type="term" value="F:ligand-gated monoatomic ion channel activity"/>
    <property type="evidence" value="ECO:0007669"/>
    <property type="project" value="InterPro"/>
</dbReference>
<dbReference type="GeneTree" id="ENSGT00940000163942"/>
<dbReference type="HOGENOM" id="CLU_1334604_0_0_1"/>
<evidence type="ECO:0000256" key="11">
    <source>
        <dbReference type="SAM" id="MobiDB-lite"/>
    </source>
</evidence>
<keyword evidence="7" id="KW-0675">Receptor</keyword>
<evidence type="ECO:0000256" key="3">
    <source>
        <dbReference type="ARBA" id="ARBA00022692"/>
    </source>
</evidence>
<evidence type="ECO:0000256" key="4">
    <source>
        <dbReference type="ARBA" id="ARBA00022989"/>
    </source>
</evidence>
<dbReference type="PANTHER" id="PTHR18966">
    <property type="entry name" value="IONOTROPIC GLUTAMATE RECEPTOR"/>
    <property type="match status" value="1"/>
</dbReference>
<evidence type="ECO:0000256" key="8">
    <source>
        <dbReference type="ARBA" id="ARBA00023180"/>
    </source>
</evidence>
<dbReference type="Gene3D" id="3.40.190.10">
    <property type="entry name" value="Periplasmic binding protein-like II"/>
    <property type="match status" value="2"/>
</dbReference>
<comment type="subcellular location">
    <subcellularLocation>
        <location evidence="1">Membrane</location>
        <topology evidence="1">Multi-pass membrane protein</topology>
    </subcellularLocation>
</comment>
<sequence length="310" mass="33128">KAVSVRLVATTWWVFAALVLSVYAASLSALLRSPAEQGPVNSFEDLIGQKVMEFGTINGSSTHQFFQSSKDPLHRMVLERMERQQGRALVSSHEEGVERVLSSNYALIGETVSLDLAVARHCGLVRLPDVTVLRGLSLATTKGSPWAEELSVALLQLAESGVLEALRHKWWEPSCAPQEPLRRGSLGPQSLGPAFLILAAGLTLGLAVAVGELALKTCRVDARPEVRGDLPPGAGATQGGHGARPRGPTTVPSATRPGPLGSAGERDRKTWDLEEEFPPRSSLSALVSFIQSCLLSLCSVQSILESTIQQ</sequence>
<reference evidence="14" key="3">
    <citation type="submission" date="2025-09" db="UniProtKB">
        <authorList>
            <consortium name="Ensembl"/>
        </authorList>
    </citation>
    <scope>IDENTIFICATION</scope>
    <source>
        <strain evidence="14">Glennie</strain>
    </source>
</reference>
<evidence type="ECO:0000313" key="14">
    <source>
        <dbReference type="Ensembl" id="ENSOANP00000011161.2"/>
    </source>
</evidence>
<dbReference type="OMA" id="NTHELGM"/>
<dbReference type="InterPro" id="IPR015683">
    <property type="entry name" value="Ionotropic_Glu_rcpt"/>
</dbReference>
<feature type="domain" description="Ionotropic glutamate receptor C-terminal" evidence="13">
    <location>
        <begin position="6"/>
        <end position="173"/>
    </location>
</feature>
<keyword evidence="9" id="KW-1071">Ligand-gated ion channel</keyword>
<accession>F7CX32</accession>
<dbReference type="AlphaFoldDB" id="F7CX32"/>
<dbReference type="Proteomes" id="UP000002279">
    <property type="component" value="Chromosome 5"/>
</dbReference>
<feature type="region of interest" description="Disordered" evidence="11">
    <location>
        <begin position="224"/>
        <end position="269"/>
    </location>
</feature>
<keyword evidence="4 12" id="KW-1133">Transmembrane helix</keyword>
<evidence type="ECO:0000256" key="2">
    <source>
        <dbReference type="ARBA" id="ARBA00022448"/>
    </source>
</evidence>
<evidence type="ECO:0000259" key="13">
    <source>
        <dbReference type="SMART" id="SM00079"/>
    </source>
</evidence>
<evidence type="ECO:0000313" key="15">
    <source>
        <dbReference type="Proteomes" id="UP000002279"/>
    </source>
</evidence>
<reference evidence="14" key="2">
    <citation type="submission" date="2025-08" db="UniProtKB">
        <authorList>
            <consortium name="Ensembl"/>
        </authorList>
    </citation>
    <scope>IDENTIFICATION</scope>
    <source>
        <strain evidence="14">Glennie</strain>
    </source>
</reference>
<evidence type="ECO:0000256" key="6">
    <source>
        <dbReference type="ARBA" id="ARBA00023136"/>
    </source>
</evidence>
<dbReference type="InterPro" id="IPR001320">
    <property type="entry name" value="Iontro_rcpt_C"/>
</dbReference>
<dbReference type="Bgee" id="ENSOANG00000007006">
    <property type="expression patterns" value="Expressed in brain and 1 other cell type or tissue"/>
</dbReference>
<evidence type="ECO:0000256" key="7">
    <source>
        <dbReference type="ARBA" id="ARBA00023170"/>
    </source>
</evidence>
<keyword evidence="10" id="KW-0407">Ion channel</keyword>
<keyword evidence="8" id="KW-0325">Glycoprotein</keyword>
<name>F7CX32_ORNAN</name>
<keyword evidence="5" id="KW-0406">Ion transport</keyword>
<protein>
    <recommendedName>
        <fullName evidence="13">Ionotropic glutamate receptor C-terminal domain-containing protein</fullName>
    </recommendedName>
</protein>
<keyword evidence="3 12" id="KW-0812">Transmembrane</keyword>
<dbReference type="SUPFAM" id="SSF53850">
    <property type="entry name" value="Periplasmic binding protein-like II"/>
    <property type="match status" value="1"/>
</dbReference>
<evidence type="ECO:0000256" key="1">
    <source>
        <dbReference type="ARBA" id="ARBA00004141"/>
    </source>
</evidence>
<reference evidence="14 15" key="1">
    <citation type="journal article" date="2008" name="Nature">
        <title>Genome analysis of the platypus reveals unique signatures of evolution.</title>
        <authorList>
            <person name="Warren W.C."/>
            <person name="Hillier L.W."/>
            <person name="Marshall Graves J.A."/>
            <person name="Birney E."/>
            <person name="Ponting C.P."/>
            <person name="Grutzner F."/>
            <person name="Belov K."/>
            <person name="Miller W."/>
            <person name="Clarke L."/>
            <person name="Chinwalla A.T."/>
            <person name="Yang S.P."/>
            <person name="Heger A."/>
            <person name="Locke D.P."/>
            <person name="Miethke P."/>
            <person name="Waters P.D."/>
            <person name="Veyrunes F."/>
            <person name="Fulton L."/>
            <person name="Fulton B."/>
            <person name="Graves T."/>
            <person name="Wallis J."/>
            <person name="Puente X.S."/>
            <person name="Lopez-Otin C."/>
            <person name="Ordonez G.R."/>
            <person name="Eichler E.E."/>
            <person name="Chen L."/>
            <person name="Cheng Z."/>
            <person name="Deakin J.E."/>
            <person name="Alsop A."/>
            <person name="Thompson K."/>
            <person name="Kirby P."/>
            <person name="Papenfuss A.T."/>
            <person name="Wakefield M.J."/>
            <person name="Olender T."/>
            <person name="Lancet D."/>
            <person name="Huttley G.A."/>
            <person name="Smit A.F."/>
            <person name="Pask A."/>
            <person name="Temple-Smith P."/>
            <person name="Batzer M.A."/>
            <person name="Walker J.A."/>
            <person name="Konkel M.K."/>
            <person name="Harris R.S."/>
            <person name="Whittington C.M."/>
            <person name="Wong E.S."/>
            <person name="Gemmell N.J."/>
            <person name="Buschiazzo E."/>
            <person name="Vargas Jentzsch I.M."/>
            <person name="Merkel A."/>
            <person name="Schmitz J."/>
            <person name="Zemann A."/>
            <person name="Churakov G."/>
            <person name="Kriegs J.O."/>
            <person name="Brosius J."/>
            <person name="Murchison E.P."/>
            <person name="Sachidanandam R."/>
            <person name="Smith C."/>
            <person name="Hannon G.J."/>
            <person name="Tsend-Ayush E."/>
            <person name="McMillan D."/>
            <person name="Attenborough R."/>
            <person name="Rens W."/>
            <person name="Ferguson-Smith M."/>
            <person name="Lefevre C.M."/>
            <person name="Sharp J.A."/>
            <person name="Nicholas K.R."/>
            <person name="Ray D.A."/>
            <person name="Kube M."/>
            <person name="Reinhardt R."/>
            <person name="Pringle T.H."/>
            <person name="Taylor J."/>
            <person name="Jones R.C."/>
            <person name="Nixon B."/>
            <person name="Dacheux J.L."/>
            <person name="Niwa H."/>
            <person name="Sekita Y."/>
            <person name="Huang X."/>
            <person name="Stark A."/>
            <person name="Kheradpour P."/>
            <person name="Kellis M."/>
            <person name="Flicek P."/>
            <person name="Chen Y."/>
            <person name="Webber C."/>
            <person name="Hardison R."/>
            <person name="Nelson J."/>
            <person name="Hallsworth-Pepin K."/>
            <person name="Delehaunty K."/>
            <person name="Markovic C."/>
            <person name="Minx P."/>
            <person name="Feng Y."/>
            <person name="Kremitzki C."/>
            <person name="Mitreva M."/>
            <person name="Glasscock J."/>
            <person name="Wylie T."/>
            <person name="Wohldmann P."/>
            <person name="Thiru P."/>
            <person name="Nhan M.N."/>
            <person name="Pohl C.S."/>
            <person name="Smith S.M."/>
            <person name="Hou S."/>
            <person name="Nefedov M."/>
            <person name="de Jong P.J."/>
            <person name="Renfree M.B."/>
            <person name="Mardis E.R."/>
            <person name="Wilson R.K."/>
        </authorList>
    </citation>
    <scope>NUCLEOTIDE SEQUENCE [LARGE SCALE GENOMIC DNA]</scope>
    <source>
        <strain evidence="14 15">Glennie</strain>
    </source>
</reference>
<evidence type="ECO:0000256" key="12">
    <source>
        <dbReference type="SAM" id="Phobius"/>
    </source>
</evidence>
<evidence type="ECO:0000256" key="5">
    <source>
        <dbReference type="ARBA" id="ARBA00023065"/>
    </source>
</evidence>
<evidence type="ECO:0000256" key="9">
    <source>
        <dbReference type="ARBA" id="ARBA00023286"/>
    </source>
</evidence>
<keyword evidence="15" id="KW-1185">Reference proteome</keyword>
<feature type="transmembrane region" description="Helical" evidence="12">
    <location>
        <begin position="191"/>
        <end position="215"/>
    </location>
</feature>